<organism evidence="2">
    <name type="scientific">Vitis vinifera</name>
    <name type="common">Grape</name>
    <dbReference type="NCBI Taxonomy" id="29760"/>
    <lineage>
        <taxon>Eukaryota</taxon>
        <taxon>Viridiplantae</taxon>
        <taxon>Streptophyta</taxon>
        <taxon>Embryophyta</taxon>
        <taxon>Tracheophyta</taxon>
        <taxon>Spermatophyta</taxon>
        <taxon>Magnoliopsida</taxon>
        <taxon>eudicotyledons</taxon>
        <taxon>Gunneridae</taxon>
        <taxon>Pentapetalae</taxon>
        <taxon>rosids</taxon>
        <taxon>Vitales</taxon>
        <taxon>Vitaceae</taxon>
        <taxon>Viteae</taxon>
        <taxon>Vitis</taxon>
    </lineage>
</organism>
<protein>
    <recommendedName>
        <fullName evidence="1">Reverse transcriptase Ty1/copia-type domain-containing protein</fullName>
    </recommendedName>
</protein>
<dbReference type="InterPro" id="IPR043502">
    <property type="entry name" value="DNA/RNA_pol_sf"/>
</dbReference>
<evidence type="ECO:0000259" key="1">
    <source>
        <dbReference type="Pfam" id="PF07727"/>
    </source>
</evidence>
<dbReference type="EMBL" id="AM440954">
    <property type="protein sequence ID" value="CAN80605.1"/>
    <property type="molecule type" value="Genomic_DNA"/>
</dbReference>
<evidence type="ECO:0000313" key="2">
    <source>
        <dbReference type="EMBL" id="CAN80605.1"/>
    </source>
</evidence>
<dbReference type="InterPro" id="IPR013103">
    <property type="entry name" value="RVT_2"/>
</dbReference>
<name>A5AZ56_VITVI</name>
<feature type="domain" description="Reverse transcriptase Ty1/copia-type" evidence="1">
    <location>
        <begin position="162"/>
        <end position="290"/>
    </location>
</feature>
<gene>
    <name evidence="2" type="ORF">VITISV_034839</name>
</gene>
<sequence length="291" mass="33097">MEEYILKMRGLADNLNSIGQVITDEDSFLYILARFGPKYESIVVNLTSRNDCLTLQEFRSRGGRGRTCPNNGGFGHANKPIFQIYGKIGHVAAKCYGRFDISFLGIDSINSVSSSRQTNVVFTSNSTYHEWYDDSCATNHVTIDMNNLNIKANYMGNEKLMDMHIVSNKWVSRTKFKANGTVDCFKARLVAKGFQQTLSVDYFETFNPIIKPSTIRIVFTLVVTHQWSIQQIDVNNAFLNGDLQEIIYMAQPEGFVDQEKPIHVCKLVKALYGLKQAPRAWFEKLKSFLVQ</sequence>
<accession>A5AZ56</accession>
<proteinExistence type="predicted"/>
<dbReference type="PANTHER" id="PTHR47481:SF22">
    <property type="entry name" value="RETROTRANSPOSON GAG DOMAIN-CONTAINING PROTEIN"/>
    <property type="match status" value="1"/>
</dbReference>
<dbReference type="PANTHER" id="PTHR47481">
    <property type="match status" value="1"/>
</dbReference>
<dbReference type="AlphaFoldDB" id="A5AZ56"/>
<dbReference type="Pfam" id="PF07727">
    <property type="entry name" value="RVT_2"/>
    <property type="match status" value="1"/>
</dbReference>
<dbReference type="SUPFAM" id="SSF56672">
    <property type="entry name" value="DNA/RNA polymerases"/>
    <property type="match status" value="1"/>
</dbReference>
<reference evidence="2" key="1">
    <citation type="journal article" date="2007" name="PLoS ONE">
        <title>The first genome sequence of an elite grapevine cultivar (Pinot noir Vitis vinifera L.): coping with a highly heterozygous genome.</title>
        <authorList>
            <person name="Velasco R."/>
            <person name="Zharkikh A."/>
            <person name="Troggio M."/>
            <person name="Cartwright D.A."/>
            <person name="Cestaro A."/>
            <person name="Pruss D."/>
            <person name="Pindo M."/>
            <person name="FitzGerald L.M."/>
            <person name="Vezzulli S."/>
            <person name="Reid J."/>
            <person name="Malacarne G."/>
            <person name="Iliev D."/>
            <person name="Coppola G."/>
            <person name="Wardell B."/>
            <person name="Micheletti D."/>
            <person name="Macalma T."/>
            <person name="Facci M."/>
            <person name="Mitchell J.T."/>
            <person name="Perazzolli M."/>
            <person name="Eldredge G."/>
            <person name="Gatto P."/>
            <person name="Oyzerski R."/>
            <person name="Moretto M."/>
            <person name="Gutin N."/>
            <person name="Stefanini M."/>
            <person name="Chen Y."/>
            <person name="Segala C."/>
            <person name="Davenport C."/>
            <person name="Dematte L."/>
            <person name="Mraz A."/>
            <person name="Battilana J."/>
            <person name="Stormo K."/>
            <person name="Costa F."/>
            <person name="Tao Q."/>
            <person name="Si-Ammour A."/>
            <person name="Harkins T."/>
            <person name="Lackey A."/>
            <person name="Perbost C."/>
            <person name="Taillon B."/>
            <person name="Stella A."/>
            <person name="Solovyev V."/>
            <person name="Fawcett J.A."/>
            <person name="Sterck L."/>
            <person name="Vandepoele K."/>
            <person name="Grando S.M."/>
            <person name="Toppo S."/>
            <person name="Moser C."/>
            <person name="Lanchbury J."/>
            <person name="Bogden R."/>
            <person name="Skolnick M."/>
            <person name="Sgaramella V."/>
            <person name="Bhatnagar S.K."/>
            <person name="Fontana P."/>
            <person name="Gutin A."/>
            <person name="Van de Peer Y."/>
            <person name="Salamini F."/>
            <person name="Viola R."/>
        </authorList>
    </citation>
    <scope>NUCLEOTIDE SEQUENCE</scope>
</reference>